<evidence type="ECO:0000256" key="10">
    <source>
        <dbReference type="SAM" id="Phobius"/>
    </source>
</evidence>
<gene>
    <name evidence="11" type="primary">Acey_s0030.g2083</name>
    <name evidence="11" type="ORF">Y032_0030g2083</name>
</gene>
<keyword evidence="6 10" id="KW-1133">Transmembrane helix</keyword>
<name>A0A016UQ06_9BILA</name>
<keyword evidence="3" id="KW-0813">Transport</keyword>
<keyword evidence="5" id="KW-0769">Symport</keyword>
<comment type="caution">
    <text evidence="11">The sequence shown here is derived from an EMBL/GenBank/DDBJ whole genome shotgun (WGS) entry which is preliminary data.</text>
</comment>
<dbReference type="Pfam" id="PF00209">
    <property type="entry name" value="SNF"/>
    <property type="match status" value="1"/>
</dbReference>
<keyword evidence="7 10" id="KW-0472">Membrane</keyword>
<evidence type="ECO:0000256" key="3">
    <source>
        <dbReference type="ARBA" id="ARBA00022448"/>
    </source>
</evidence>
<dbReference type="PANTHER" id="PTHR11616:SF321">
    <property type="entry name" value="SODIUM-DEPENDENT NUTRIENT AMINO ACID TRANSPORTER 1-RELATED"/>
    <property type="match status" value="1"/>
</dbReference>
<evidence type="ECO:0000256" key="5">
    <source>
        <dbReference type="ARBA" id="ARBA00022847"/>
    </source>
</evidence>
<proteinExistence type="inferred from homology"/>
<evidence type="ECO:0000256" key="7">
    <source>
        <dbReference type="ARBA" id="ARBA00023136"/>
    </source>
</evidence>
<dbReference type="OrthoDB" id="6581954at2759"/>
<evidence type="ECO:0000313" key="11">
    <source>
        <dbReference type="EMBL" id="EYC17489.1"/>
    </source>
</evidence>
<dbReference type="SUPFAM" id="SSF161070">
    <property type="entry name" value="SNF-like"/>
    <property type="match status" value="1"/>
</dbReference>
<reference evidence="12" key="1">
    <citation type="journal article" date="2015" name="Nat. Genet.">
        <title>The genome and transcriptome of the zoonotic hookworm Ancylostoma ceylanicum identify infection-specific gene families.</title>
        <authorList>
            <person name="Schwarz E.M."/>
            <person name="Hu Y."/>
            <person name="Antoshechkin I."/>
            <person name="Miller M.M."/>
            <person name="Sternberg P.W."/>
            <person name="Aroian R.V."/>
        </authorList>
    </citation>
    <scope>NUCLEOTIDE SEQUENCE</scope>
    <source>
        <strain evidence="12">HY135</strain>
    </source>
</reference>
<evidence type="ECO:0000256" key="1">
    <source>
        <dbReference type="ARBA" id="ARBA00004141"/>
    </source>
</evidence>
<sequence length="220" mass="24614">MDTLDPGEYLLEYRRNTEGEGRGKPPAKARTPAKTNFCSKVWGEAAVHAFYSVSCCIGGLYTTSSYNRFHNNLFQDIWMILTFDVLTSVVCCLLTFSAIGFTCFKFSISLDKSPIQVESFSKCAVVSVLSSRFCVDQYTARGTVLRRKSCRPVVEYLITGVLHGEARQCDEGRDAEPPVEHARYEILHDLSAGLLKQNGAPSRIRIDAELRAEYGDNRAF</sequence>
<dbReference type="GO" id="GO:0005886">
    <property type="term" value="C:plasma membrane"/>
    <property type="evidence" value="ECO:0007669"/>
    <property type="project" value="TreeGrafter"/>
</dbReference>
<organism evidence="11 12">
    <name type="scientific">Ancylostoma ceylanicum</name>
    <dbReference type="NCBI Taxonomy" id="53326"/>
    <lineage>
        <taxon>Eukaryota</taxon>
        <taxon>Metazoa</taxon>
        <taxon>Ecdysozoa</taxon>
        <taxon>Nematoda</taxon>
        <taxon>Chromadorea</taxon>
        <taxon>Rhabditida</taxon>
        <taxon>Rhabditina</taxon>
        <taxon>Rhabditomorpha</taxon>
        <taxon>Strongyloidea</taxon>
        <taxon>Ancylostomatidae</taxon>
        <taxon>Ancylostomatinae</taxon>
        <taxon>Ancylostoma</taxon>
    </lineage>
</organism>
<feature type="binding site" evidence="9">
    <location>
        <position position="52"/>
    </location>
    <ligand>
        <name>Na(+)</name>
        <dbReference type="ChEBI" id="CHEBI:29101"/>
        <label>1</label>
    </ligand>
</feature>
<dbReference type="GO" id="GO:0005283">
    <property type="term" value="F:amino acid:sodium symporter activity"/>
    <property type="evidence" value="ECO:0007669"/>
    <property type="project" value="TreeGrafter"/>
</dbReference>
<evidence type="ECO:0000256" key="9">
    <source>
        <dbReference type="PIRSR" id="PIRSR600175-1"/>
    </source>
</evidence>
<dbReference type="PROSITE" id="PS50267">
    <property type="entry name" value="NA_NEUROTRAN_SYMP_3"/>
    <property type="match status" value="1"/>
</dbReference>
<keyword evidence="9" id="KW-0915">Sodium</keyword>
<accession>A0A016UQ06</accession>
<dbReference type="InterPro" id="IPR037272">
    <property type="entry name" value="SNS_sf"/>
</dbReference>
<protein>
    <submittedName>
        <fullName evidence="11">Uncharacterized protein</fullName>
    </submittedName>
</protein>
<evidence type="ECO:0000313" key="12">
    <source>
        <dbReference type="Proteomes" id="UP000024635"/>
    </source>
</evidence>
<keyword evidence="8" id="KW-0325">Glycoprotein</keyword>
<dbReference type="GO" id="GO:0015179">
    <property type="term" value="F:L-amino acid transmembrane transporter activity"/>
    <property type="evidence" value="ECO:0007669"/>
    <property type="project" value="TreeGrafter"/>
</dbReference>
<evidence type="ECO:0000256" key="6">
    <source>
        <dbReference type="ARBA" id="ARBA00022989"/>
    </source>
</evidence>
<dbReference type="STRING" id="53326.A0A016UQ06"/>
<keyword evidence="4 10" id="KW-0812">Transmembrane</keyword>
<dbReference type="GO" id="GO:0089718">
    <property type="term" value="P:amino acid import across plasma membrane"/>
    <property type="evidence" value="ECO:0007669"/>
    <property type="project" value="TreeGrafter"/>
</dbReference>
<evidence type="ECO:0000256" key="8">
    <source>
        <dbReference type="ARBA" id="ARBA00023180"/>
    </source>
</evidence>
<dbReference type="GO" id="GO:0046872">
    <property type="term" value="F:metal ion binding"/>
    <property type="evidence" value="ECO:0007669"/>
    <property type="project" value="UniProtKB-KW"/>
</dbReference>
<dbReference type="Proteomes" id="UP000024635">
    <property type="component" value="Unassembled WGS sequence"/>
</dbReference>
<keyword evidence="12" id="KW-1185">Reference proteome</keyword>
<dbReference type="PANTHER" id="PTHR11616">
    <property type="entry name" value="SODIUM/CHLORIDE DEPENDENT TRANSPORTER"/>
    <property type="match status" value="1"/>
</dbReference>
<comment type="subcellular location">
    <subcellularLocation>
        <location evidence="1">Membrane</location>
        <topology evidence="1">Multi-pass membrane protein</topology>
    </subcellularLocation>
</comment>
<comment type="similarity">
    <text evidence="2">Belongs to the sodium:neurotransmitter symporter (SNF) (TC 2.A.22) family.</text>
</comment>
<evidence type="ECO:0000256" key="4">
    <source>
        <dbReference type="ARBA" id="ARBA00022692"/>
    </source>
</evidence>
<dbReference type="EMBL" id="JARK01001366">
    <property type="protein sequence ID" value="EYC17489.1"/>
    <property type="molecule type" value="Genomic_DNA"/>
</dbReference>
<feature type="transmembrane region" description="Helical" evidence="10">
    <location>
        <begin position="77"/>
        <end position="104"/>
    </location>
</feature>
<dbReference type="AlphaFoldDB" id="A0A016UQ06"/>
<dbReference type="InterPro" id="IPR000175">
    <property type="entry name" value="Na/ntran_symport"/>
</dbReference>
<keyword evidence="9" id="KW-0479">Metal-binding</keyword>
<evidence type="ECO:0000256" key="2">
    <source>
        <dbReference type="ARBA" id="ARBA00006459"/>
    </source>
</evidence>